<dbReference type="Pfam" id="PF00011">
    <property type="entry name" value="HSP20"/>
    <property type="match status" value="1"/>
</dbReference>
<gene>
    <name evidence="5" type="ORF">D9757_015237</name>
</gene>
<evidence type="ECO:0000313" key="6">
    <source>
        <dbReference type="Proteomes" id="UP000518752"/>
    </source>
</evidence>
<organism evidence="5 6">
    <name type="scientific">Collybiopsis confluens</name>
    <dbReference type="NCBI Taxonomy" id="2823264"/>
    <lineage>
        <taxon>Eukaryota</taxon>
        <taxon>Fungi</taxon>
        <taxon>Dikarya</taxon>
        <taxon>Basidiomycota</taxon>
        <taxon>Agaricomycotina</taxon>
        <taxon>Agaricomycetes</taxon>
        <taxon>Agaricomycetidae</taxon>
        <taxon>Agaricales</taxon>
        <taxon>Marasmiineae</taxon>
        <taxon>Omphalotaceae</taxon>
        <taxon>Collybiopsis</taxon>
    </lineage>
</organism>
<feature type="domain" description="SHSP" evidence="4">
    <location>
        <begin position="143"/>
        <end position="236"/>
    </location>
</feature>
<dbReference type="InterPro" id="IPR008978">
    <property type="entry name" value="HSP20-like_chaperone"/>
</dbReference>
<reference evidence="5 6" key="1">
    <citation type="journal article" date="2020" name="ISME J.">
        <title>Uncovering the hidden diversity of litter-decomposition mechanisms in mushroom-forming fungi.</title>
        <authorList>
            <person name="Floudas D."/>
            <person name="Bentzer J."/>
            <person name="Ahren D."/>
            <person name="Johansson T."/>
            <person name="Persson P."/>
            <person name="Tunlid A."/>
        </authorList>
    </citation>
    <scope>NUCLEOTIDE SEQUENCE [LARGE SCALE GENOMIC DNA]</scope>
    <source>
        <strain evidence="5 6">CBS 406.79</strain>
    </source>
</reference>
<evidence type="ECO:0000259" key="4">
    <source>
        <dbReference type="PROSITE" id="PS01031"/>
    </source>
</evidence>
<dbReference type="SUPFAM" id="SSF49764">
    <property type="entry name" value="HSP20-like chaperones"/>
    <property type="match status" value="1"/>
</dbReference>
<evidence type="ECO:0000256" key="3">
    <source>
        <dbReference type="RuleBase" id="RU003616"/>
    </source>
</evidence>
<dbReference type="PROSITE" id="PS01031">
    <property type="entry name" value="SHSP"/>
    <property type="match status" value="1"/>
</dbReference>
<name>A0A8H5C824_9AGAR</name>
<accession>A0A8H5C824</accession>
<proteinExistence type="inferred from homology"/>
<dbReference type="Gene3D" id="2.60.40.790">
    <property type="match status" value="1"/>
</dbReference>
<comment type="caution">
    <text evidence="5">The sequence shown here is derived from an EMBL/GenBank/DDBJ whole genome shotgun (WGS) entry which is preliminary data.</text>
</comment>
<dbReference type="AlphaFoldDB" id="A0A8H5C824"/>
<keyword evidence="1" id="KW-0346">Stress response</keyword>
<sequence>MPMYSSTTFQTVPLHPILGYCSWFWNLPSVTSHVTQCHGAIQGVSRSRTLLSLIHDERIFEKVLQTLDSRGYKSQNHWPFRSQTTHKSHSNLLALHRLTKLMSVYFYEPSYNWDRFFDEAFSPRYTHGAQGQGPSQAVTESSDPTRFLKPKMDLHEDKEQNIVTATFEFPGLKKEDVQIDMQNGRLTVAAETKLSQDQEHEGYAVRERRFGKFSRTLQLPQGVKGEDIKASMENGF</sequence>
<dbReference type="Proteomes" id="UP000518752">
    <property type="component" value="Unassembled WGS sequence"/>
</dbReference>
<evidence type="ECO:0000256" key="2">
    <source>
        <dbReference type="PROSITE-ProRule" id="PRU00285"/>
    </source>
</evidence>
<dbReference type="OrthoDB" id="1431247at2759"/>
<keyword evidence="6" id="KW-1185">Reference proteome</keyword>
<dbReference type="InterPro" id="IPR002068">
    <property type="entry name" value="A-crystallin/Hsp20_dom"/>
</dbReference>
<dbReference type="InterPro" id="IPR031107">
    <property type="entry name" value="Small_HSP"/>
</dbReference>
<dbReference type="PANTHER" id="PTHR11527">
    <property type="entry name" value="HEAT-SHOCK PROTEIN 20 FAMILY MEMBER"/>
    <property type="match status" value="1"/>
</dbReference>
<evidence type="ECO:0000256" key="1">
    <source>
        <dbReference type="ARBA" id="ARBA00023016"/>
    </source>
</evidence>
<dbReference type="CDD" id="cd06464">
    <property type="entry name" value="ACD_sHsps-like"/>
    <property type="match status" value="1"/>
</dbReference>
<dbReference type="EMBL" id="JAACJN010000663">
    <property type="protein sequence ID" value="KAF5335843.1"/>
    <property type="molecule type" value="Genomic_DNA"/>
</dbReference>
<evidence type="ECO:0000313" key="5">
    <source>
        <dbReference type="EMBL" id="KAF5335843.1"/>
    </source>
</evidence>
<comment type="similarity">
    <text evidence="2 3">Belongs to the small heat shock protein (HSP20) family.</text>
</comment>
<protein>
    <recommendedName>
        <fullName evidence="4">SHSP domain-containing protein</fullName>
    </recommendedName>
</protein>